<name>A0A2M7BBJ6_9BACT</name>
<dbReference type="Gene3D" id="3.30.420.10">
    <property type="entry name" value="Ribonuclease H-like superfamily/Ribonuclease H"/>
    <property type="match status" value="1"/>
</dbReference>
<evidence type="ECO:0000313" key="3">
    <source>
        <dbReference type="Proteomes" id="UP000229631"/>
    </source>
</evidence>
<dbReference type="AlphaFoldDB" id="A0A2M7BBJ6"/>
<evidence type="ECO:0000313" key="2">
    <source>
        <dbReference type="EMBL" id="PIV00481.1"/>
    </source>
</evidence>
<dbReference type="Proteomes" id="UP000229631">
    <property type="component" value="Unassembled WGS sequence"/>
</dbReference>
<dbReference type="InterPro" id="IPR039537">
    <property type="entry name" value="Retrotran_Ty1/copia-like"/>
</dbReference>
<dbReference type="InterPro" id="IPR001584">
    <property type="entry name" value="Integrase_cat-core"/>
</dbReference>
<sequence length="304" mass="36921">MKYHNVRLDSEACFRLRVMDAYCRMETKNVRALCKTFGTSKSWFYKWKGRYNPRNLTSLKSLSRKPKKLSSIDWSIVVEVCEWKRINPRKSQYYLFNEWLKAGRVPPCSPKTIYNWWKKRNLILTRYKRKRVKSKLFNKARLPGELVQIDTKFLPRKKYQYTAIDVVSKWRYLRVYPKLTQENTIDFVQKLLIEAKRKRINIKLIQTDNGHEFQAEFDKCLKSFGIKLQHTWIHTPDQNGVVERSHRTDEEEFYQETEIDYSNLEEISQKLKVWLEYYNTKRLHFSLNYLTPEEYLQKIRVSTI</sequence>
<protein>
    <recommendedName>
        <fullName evidence="1">Integrase catalytic domain-containing protein</fullName>
    </recommendedName>
</protein>
<feature type="domain" description="Integrase catalytic" evidence="1">
    <location>
        <begin position="139"/>
        <end position="300"/>
    </location>
</feature>
<accession>A0A2M7BBJ6</accession>
<dbReference type="InterPro" id="IPR012337">
    <property type="entry name" value="RNaseH-like_sf"/>
</dbReference>
<dbReference type="EMBL" id="PEVC01000052">
    <property type="protein sequence ID" value="PIV00481.1"/>
    <property type="molecule type" value="Genomic_DNA"/>
</dbReference>
<reference evidence="3" key="1">
    <citation type="submission" date="2017-09" db="EMBL/GenBank/DDBJ databases">
        <title>Depth-based differentiation of microbial function through sediment-hosted aquifers and enrichment of novel symbionts in the deep terrestrial subsurface.</title>
        <authorList>
            <person name="Probst A.J."/>
            <person name="Ladd B."/>
            <person name="Jarett J.K."/>
            <person name="Geller-Mcgrath D.E."/>
            <person name="Sieber C.M.K."/>
            <person name="Emerson J.B."/>
            <person name="Anantharaman K."/>
            <person name="Thomas B.C."/>
            <person name="Malmstrom R."/>
            <person name="Stieglmeier M."/>
            <person name="Klingl A."/>
            <person name="Woyke T."/>
            <person name="Ryan C.M."/>
            <person name="Banfield J.F."/>
        </authorList>
    </citation>
    <scope>NUCLEOTIDE SEQUENCE [LARGE SCALE GENOMIC DNA]</scope>
</reference>
<comment type="caution">
    <text evidence="2">The sequence shown here is derived from an EMBL/GenBank/DDBJ whole genome shotgun (WGS) entry which is preliminary data.</text>
</comment>
<dbReference type="GO" id="GO:0015074">
    <property type="term" value="P:DNA integration"/>
    <property type="evidence" value="ECO:0007669"/>
    <property type="project" value="InterPro"/>
</dbReference>
<dbReference type="SUPFAM" id="SSF53098">
    <property type="entry name" value="Ribonuclease H-like"/>
    <property type="match status" value="1"/>
</dbReference>
<dbReference type="PROSITE" id="PS50994">
    <property type="entry name" value="INTEGRASE"/>
    <property type="match status" value="1"/>
</dbReference>
<dbReference type="GO" id="GO:0003676">
    <property type="term" value="F:nucleic acid binding"/>
    <property type="evidence" value="ECO:0007669"/>
    <property type="project" value="InterPro"/>
</dbReference>
<dbReference type="PANTHER" id="PTHR42648:SF12">
    <property type="entry name" value="BLL1855 PROTEIN"/>
    <property type="match status" value="1"/>
</dbReference>
<evidence type="ECO:0000259" key="1">
    <source>
        <dbReference type="PROSITE" id="PS50994"/>
    </source>
</evidence>
<organism evidence="2 3">
    <name type="scientific">Candidatus Shapirobacteria bacterium CG03_land_8_20_14_0_80_39_12</name>
    <dbReference type="NCBI Taxonomy" id="1974879"/>
    <lineage>
        <taxon>Bacteria</taxon>
        <taxon>Candidatus Shapironibacteriota</taxon>
    </lineage>
</organism>
<dbReference type="PANTHER" id="PTHR42648">
    <property type="entry name" value="TRANSPOSASE, PUTATIVE-RELATED"/>
    <property type="match status" value="1"/>
</dbReference>
<dbReference type="SUPFAM" id="SSF46689">
    <property type="entry name" value="Homeodomain-like"/>
    <property type="match status" value="1"/>
</dbReference>
<dbReference type="Pfam" id="PF13683">
    <property type="entry name" value="rve_3"/>
    <property type="match status" value="1"/>
</dbReference>
<dbReference type="InterPro" id="IPR036397">
    <property type="entry name" value="RNaseH_sf"/>
</dbReference>
<dbReference type="InterPro" id="IPR009057">
    <property type="entry name" value="Homeodomain-like_sf"/>
</dbReference>
<proteinExistence type="predicted"/>
<gene>
    <name evidence="2" type="ORF">COS54_02960</name>
</gene>